<evidence type="ECO:0000259" key="11">
    <source>
        <dbReference type="Pfam" id="PF00712"/>
    </source>
</evidence>
<dbReference type="InterPro" id="IPR022637">
    <property type="entry name" value="DNA_polIII_beta_cen"/>
</dbReference>
<dbReference type="GO" id="GO:0005737">
    <property type="term" value="C:cytoplasm"/>
    <property type="evidence" value="ECO:0007669"/>
    <property type="project" value="UniProtKB-SubCell"/>
</dbReference>
<comment type="similarity">
    <text evidence="2 10">Belongs to the beta sliding clamp family.</text>
</comment>
<evidence type="ECO:0000256" key="7">
    <source>
        <dbReference type="ARBA" id="ARBA00022705"/>
    </source>
</evidence>
<dbReference type="InterPro" id="IPR022635">
    <property type="entry name" value="DNA_polIII_beta_C"/>
</dbReference>
<evidence type="ECO:0000259" key="12">
    <source>
        <dbReference type="Pfam" id="PF02767"/>
    </source>
</evidence>
<feature type="domain" description="DNA polymerase III beta sliding clamp C-terminal" evidence="13">
    <location>
        <begin position="246"/>
        <end position="362"/>
    </location>
</feature>
<dbReference type="InterPro" id="IPR001001">
    <property type="entry name" value="DNA_polIII_beta"/>
</dbReference>
<dbReference type="Gene3D" id="3.70.10.10">
    <property type="match status" value="1"/>
</dbReference>
<dbReference type="Pfam" id="PF02768">
    <property type="entry name" value="DNA_pol3_beta_3"/>
    <property type="match status" value="1"/>
</dbReference>
<dbReference type="InterPro" id="IPR046938">
    <property type="entry name" value="DNA_clamp_sf"/>
</dbReference>
<dbReference type="SUPFAM" id="SSF55979">
    <property type="entry name" value="DNA clamp"/>
    <property type="match status" value="3"/>
</dbReference>
<dbReference type="Pfam" id="PF02767">
    <property type="entry name" value="DNA_pol3_beta_2"/>
    <property type="match status" value="1"/>
</dbReference>
<dbReference type="InterPro" id="IPR022634">
    <property type="entry name" value="DNA_polIII_beta_N"/>
</dbReference>
<comment type="subunit">
    <text evidence="10">Forms a ring-shaped head-to-tail homodimer around DNA.</text>
</comment>
<protein>
    <recommendedName>
        <fullName evidence="3 10">Beta sliding clamp</fullName>
    </recommendedName>
</protein>
<evidence type="ECO:0000256" key="1">
    <source>
        <dbReference type="ARBA" id="ARBA00004496"/>
    </source>
</evidence>
<feature type="domain" description="DNA polymerase III beta sliding clamp central" evidence="12">
    <location>
        <begin position="131"/>
        <end position="243"/>
    </location>
</feature>
<dbReference type="PANTHER" id="PTHR30478">
    <property type="entry name" value="DNA POLYMERASE III SUBUNIT BETA"/>
    <property type="match status" value="1"/>
</dbReference>
<evidence type="ECO:0000313" key="15">
    <source>
        <dbReference type="Proteomes" id="UP000516346"/>
    </source>
</evidence>
<evidence type="ECO:0000256" key="6">
    <source>
        <dbReference type="ARBA" id="ARBA00022695"/>
    </source>
</evidence>
<evidence type="ECO:0000256" key="5">
    <source>
        <dbReference type="ARBA" id="ARBA00022679"/>
    </source>
</evidence>
<evidence type="ECO:0000313" key="14">
    <source>
        <dbReference type="EMBL" id="QNS01769.1"/>
    </source>
</evidence>
<dbReference type="AlphaFoldDB" id="A0A7H1AZ64"/>
<gene>
    <name evidence="14" type="ORF">ICW73_02200</name>
</gene>
<dbReference type="PANTHER" id="PTHR30478:SF0">
    <property type="entry name" value="BETA SLIDING CLAMP"/>
    <property type="match status" value="1"/>
</dbReference>
<evidence type="ECO:0000256" key="3">
    <source>
        <dbReference type="ARBA" id="ARBA00021035"/>
    </source>
</evidence>
<feature type="domain" description="DNA polymerase III beta sliding clamp N-terminal" evidence="11">
    <location>
        <begin position="1"/>
        <end position="117"/>
    </location>
</feature>
<evidence type="ECO:0000256" key="2">
    <source>
        <dbReference type="ARBA" id="ARBA00010752"/>
    </source>
</evidence>
<name>A0A7H1AZ64_9GAMM</name>
<accession>A0A7H1AZ64</accession>
<evidence type="ECO:0000256" key="4">
    <source>
        <dbReference type="ARBA" id="ARBA00022490"/>
    </source>
</evidence>
<organism evidence="14 15">
    <name type="scientific">Buchnera aphidicola</name>
    <name type="common">Pentalonia nigronervosa</name>
    <dbReference type="NCBI Taxonomy" id="1309793"/>
    <lineage>
        <taxon>Bacteria</taxon>
        <taxon>Pseudomonadati</taxon>
        <taxon>Pseudomonadota</taxon>
        <taxon>Gammaproteobacteria</taxon>
        <taxon>Enterobacterales</taxon>
        <taxon>Erwiniaceae</taxon>
        <taxon>Buchnera</taxon>
    </lineage>
</organism>
<dbReference type="GO" id="GO:0003887">
    <property type="term" value="F:DNA-directed DNA polymerase activity"/>
    <property type="evidence" value="ECO:0007669"/>
    <property type="project" value="UniProtKB-UniRule"/>
</dbReference>
<keyword evidence="5 10" id="KW-0808">Transferase</keyword>
<evidence type="ECO:0000256" key="8">
    <source>
        <dbReference type="ARBA" id="ARBA00022932"/>
    </source>
</evidence>
<dbReference type="Proteomes" id="UP000516346">
    <property type="component" value="Chromosome"/>
</dbReference>
<comment type="subcellular location">
    <subcellularLocation>
        <location evidence="1 10">Cytoplasm</location>
    </subcellularLocation>
</comment>
<dbReference type="GO" id="GO:0006271">
    <property type="term" value="P:DNA strand elongation involved in DNA replication"/>
    <property type="evidence" value="ECO:0007669"/>
    <property type="project" value="TreeGrafter"/>
</dbReference>
<keyword evidence="6 10" id="KW-0548">Nucleotidyltransferase</keyword>
<keyword evidence="9" id="KW-0238">DNA-binding</keyword>
<dbReference type="NCBIfam" id="TIGR00663">
    <property type="entry name" value="dnan"/>
    <property type="match status" value="1"/>
</dbReference>
<proteinExistence type="inferred from homology"/>
<keyword evidence="8 10" id="KW-0239">DNA-directed DNA polymerase</keyword>
<keyword evidence="7 10" id="KW-0235">DNA replication</keyword>
<dbReference type="GO" id="GO:0009360">
    <property type="term" value="C:DNA polymerase III complex"/>
    <property type="evidence" value="ECO:0007669"/>
    <property type="project" value="InterPro"/>
</dbReference>
<dbReference type="SMART" id="SM00480">
    <property type="entry name" value="POL3Bc"/>
    <property type="match status" value="1"/>
</dbReference>
<dbReference type="GO" id="GO:0008408">
    <property type="term" value="F:3'-5' exonuclease activity"/>
    <property type="evidence" value="ECO:0007669"/>
    <property type="project" value="InterPro"/>
</dbReference>
<dbReference type="Pfam" id="PF00712">
    <property type="entry name" value="DNA_pol3_beta"/>
    <property type="match status" value="1"/>
</dbReference>
<evidence type="ECO:0000256" key="9">
    <source>
        <dbReference type="ARBA" id="ARBA00023125"/>
    </source>
</evidence>
<sequence length="366" mass="41954">MKFTIKNKILTTHLQKVNRLLSKNAAFPILENILIQVKNEILSLTTTNLEVELISKIKISNKHVPGSTTVSGKKLLDICKNSLHTADIEVQLENNKIHITTDNSFYILNTLPVDMFPDHHIIDHTSEFFIAASKLKNMIEKTEFSMGKQDVRYYFNGMLLEKKGTLLFSVTTDGYRLSRLQLQLKNDISDFSIIIQRTGIVELYKLLQVPEQLIHVLIGSKNIRIYIQKYVFTAQLIEGQYPDYKHIFIKNKSKPILCNCSLLKKSLLRTSILTHDKFHGVEIKISHGQFKVLSSNTTEEVAEDSFSINYSGNNIEISVNVYYILDVLNAISSENILLFINQSQSLIQIEPENNSFITYVIMLLKR</sequence>
<dbReference type="PIRSF" id="PIRSF000804">
    <property type="entry name" value="DNA_pol_III_b"/>
    <property type="match status" value="1"/>
</dbReference>
<evidence type="ECO:0000256" key="10">
    <source>
        <dbReference type="PIRNR" id="PIRNR000804"/>
    </source>
</evidence>
<evidence type="ECO:0000259" key="13">
    <source>
        <dbReference type="Pfam" id="PF02768"/>
    </source>
</evidence>
<dbReference type="EMBL" id="CP061275">
    <property type="protein sequence ID" value="QNS01769.1"/>
    <property type="molecule type" value="Genomic_DNA"/>
</dbReference>
<dbReference type="Gene3D" id="3.10.150.10">
    <property type="entry name" value="DNA Polymerase III, subunit A, domain 2"/>
    <property type="match status" value="1"/>
</dbReference>
<dbReference type="GO" id="GO:0003677">
    <property type="term" value="F:DNA binding"/>
    <property type="evidence" value="ECO:0007669"/>
    <property type="project" value="UniProtKB-UniRule"/>
</dbReference>
<comment type="function">
    <text evidence="10">Confers DNA tethering and processivity to DNA polymerases and other proteins. Acts as a clamp, forming a ring around DNA (a reaction catalyzed by the clamp-loading complex) which diffuses in an ATP-independent manner freely and bidirectionally along dsDNA. Initially characterized for its ability to contact the catalytic subunit of DNA polymerase III (Pol III), a complex, multichain enzyme responsible for most of the replicative synthesis in bacteria; Pol III exhibits 3'-5' exonuclease proofreading activity. The beta chain is required for initiation of replication as well as for processivity of DNA replication.</text>
</comment>
<reference evidence="14 15" key="1">
    <citation type="submission" date="2020-09" db="EMBL/GenBank/DDBJ databases">
        <title>Genome sequence of the banana aphid, Pentalonia nigronervosa Coquerel (Hemiptera: Aphididae) and its symbionts.</title>
        <authorList>
            <person name="Mathers T.C."/>
            <person name="Mugford S.T."/>
            <person name="Hogenhout S.A."/>
            <person name="Tripathi L."/>
        </authorList>
    </citation>
    <scope>NUCLEOTIDE SEQUENCE [LARGE SCALE GENOMIC DNA]</scope>
    <source>
        <strain evidence="14">Ba4</strain>
    </source>
</reference>
<keyword evidence="4 10" id="KW-0963">Cytoplasm</keyword>
<dbReference type="CDD" id="cd00140">
    <property type="entry name" value="beta_clamp"/>
    <property type="match status" value="1"/>
</dbReference>